<dbReference type="RefSeq" id="WP_256411076.1">
    <property type="nucleotide sequence ID" value="NZ_JANHDM010000003.1"/>
</dbReference>
<evidence type="ECO:0000313" key="3">
    <source>
        <dbReference type="Proteomes" id="UP001596118"/>
    </source>
</evidence>
<dbReference type="Proteomes" id="UP001596118">
    <property type="component" value="Unassembled WGS sequence"/>
</dbReference>
<dbReference type="EMBL" id="JBHSKY010000007">
    <property type="protein sequence ID" value="MFC5278669.1"/>
    <property type="molecule type" value="Genomic_DNA"/>
</dbReference>
<gene>
    <name evidence="2" type="ORF">ACFPM1_07860</name>
</gene>
<accession>A0ABD5R1B6</accession>
<sequence length="122" mass="13564">MSTTETRPQNGTGSTEQITDLRDLRVGDRVRLEGRPKPVEVVELGVREKHDARIPKTIETPLVRVRGDWANAVDVVLAHKLNRWDDGAVLEELDAIVACEDETLERGATVTVERVARAEEVA</sequence>
<evidence type="ECO:0000313" key="2">
    <source>
        <dbReference type="EMBL" id="MFC5278669.1"/>
    </source>
</evidence>
<name>A0ABD5R1B6_9EURY</name>
<protein>
    <submittedName>
        <fullName evidence="2">Uncharacterized protein</fullName>
    </submittedName>
</protein>
<evidence type="ECO:0000256" key="1">
    <source>
        <dbReference type="SAM" id="MobiDB-lite"/>
    </source>
</evidence>
<organism evidence="2 3">
    <name type="scientific">Halorubrum rubrum</name>
    <dbReference type="NCBI Taxonomy" id="1126240"/>
    <lineage>
        <taxon>Archaea</taxon>
        <taxon>Methanobacteriati</taxon>
        <taxon>Methanobacteriota</taxon>
        <taxon>Stenosarchaea group</taxon>
        <taxon>Halobacteria</taxon>
        <taxon>Halobacteriales</taxon>
        <taxon>Haloferacaceae</taxon>
        <taxon>Halorubrum</taxon>
    </lineage>
</organism>
<dbReference type="AlphaFoldDB" id="A0ABD5R1B6"/>
<keyword evidence="3" id="KW-1185">Reference proteome</keyword>
<feature type="region of interest" description="Disordered" evidence="1">
    <location>
        <begin position="1"/>
        <end position="20"/>
    </location>
</feature>
<feature type="compositionally biased region" description="Polar residues" evidence="1">
    <location>
        <begin position="1"/>
        <end position="18"/>
    </location>
</feature>
<proteinExistence type="predicted"/>
<reference evidence="2 3" key="1">
    <citation type="journal article" date="2019" name="Int. J. Syst. Evol. Microbiol.">
        <title>The Global Catalogue of Microorganisms (GCM) 10K type strain sequencing project: providing services to taxonomists for standard genome sequencing and annotation.</title>
        <authorList>
            <consortium name="The Broad Institute Genomics Platform"/>
            <consortium name="The Broad Institute Genome Sequencing Center for Infectious Disease"/>
            <person name="Wu L."/>
            <person name="Ma J."/>
        </authorList>
    </citation>
    <scope>NUCLEOTIDE SEQUENCE [LARGE SCALE GENOMIC DNA]</scope>
    <source>
        <strain evidence="2 3">CGMCC 1.12124</strain>
    </source>
</reference>
<comment type="caution">
    <text evidence="2">The sequence shown here is derived from an EMBL/GenBank/DDBJ whole genome shotgun (WGS) entry which is preliminary data.</text>
</comment>